<keyword evidence="1" id="KW-0812">Transmembrane</keyword>
<keyword evidence="3" id="KW-1185">Reference proteome</keyword>
<evidence type="ECO:0000313" key="3">
    <source>
        <dbReference type="Proteomes" id="UP000008144"/>
    </source>
</evidence>
<evidence type="ECO:0000313" key="2">
    <source>
        <dbReference type="Ensembl" id="ENSCINP00000036226.1"/>
    </source>
</evidence>
<dbReference type="Proteomes" id="UP000008144">
    <property type="component" value="Chromosome 1"/>
</dbReference>
<feature type="transmembrane region" description="Helical" evidence="1">
    <location>
        <begin position="43"/>
        <end position="62"/>
    </location>
</feature>
<protein>
    <submittedName>
        <fullName evidence="2">Uncharacterized protein</fullName>
    </submittedName>
</protein>
<reference evidence="2" key="3">
    <citation type="submission" date="2025-08" db="UniProtKB">
        <authorList>
            <consortium name="Ensembl"/>
        </authorList>
    </citation>
    <scope>IDENTIFICATION</scope>
</reference>
<dbReference type="InParanoid" id="H2Y2U1"/>
<dbReference type="EMBL" id="EAAA01000281">
    <property type="status" value="NOT_ANNOTATED_CDS"/>
    <property type="molecule type" value="Genomic_DNA"/>
</dbReference>
<reference evidence="3" key="1">
    <citation type="journal article" date="2002" name="Science">
        <title>The draft genome of Ciona intestinalis: insights into chordate and vertebrate origins.</title>
        <authorList>
            <person name="Dehal P."/>
            <person name="Satou Y."/>
            <person name="Campbell R.K."/>
            <person name="Chapman J."/>
            <person name="Degnan B."/>
            <person name="De Tomaso A."/>
            <person name="Davidson B."/>
            <person name="Di Gregorio A."/>
            <person name="Gelpke M."/>
            <person name="Goodstein D.M."/>
            <person name="Harafuji N."/>
            <person name="Hastings K.E."/>
            <person name="Ho I."/>
            <person name="Hotta K."/>
            <person name="Huang W."/>
            <person name="Kawashima T."/>
            <person name="Lemaire P."/>
            <person name="Martinez D."/>
            <person name="Meinertzhagen I.A."/>
            <person name="Necula S."/>
            <person name="Nonaka M."/>
            <person name="Putnam N."/>
            <person name="Rash S."/>
            <person name="Saiga H."/>
            <person name="Satake M."/>
            <person name="Terry A."/>
            <person name="Yamada L."/>
            <person name="Wang H.G."/>
            <person name="Awazu S."/>
            <person name="Azumi K."/>
            <person name="Boore J."/>
            <person name="Branno M."/>
            <person name="Chin-Bow S."/>
            <person name="DeSantis R."/>
            <person name="Doyle S."/>
            <person name="Francino P."/>
            <person name="Keys D.N."/>
            <person name="Haga S."/>
            <person name="Hayashi H."/>
            <person name="Hino K."/>
            <person name="Imai K.S."/>
            <person name="Inaba K."/>
            <person name="Kano S."/>
            <person name="Kobayashi K."/>
            <person name="Kobayashi M."/>
            <person name="Lee B.I."/>
            <person name="Makabe K.W."/>
            <person name="Manohar C."/>
            <person name="Matassi G."/>
            <person name="Medina M."/>
            <person name="Mochizuki Y."/>
            <person name="Mount S."/>
            <person name="Morishita T."/>
            <person name="Miura S."/>
            <person name="Nakayama A."/>
            <person name="Nishizaka S."/>
            <person name="Nomoto H."/>
            <person name="Ohta F."/>
            <person name="Oishi K."/>
            <person name="Rigoutsos I."/>
            <person name="Sano M."/>
            <person name="Sasaki A."/>
            <person name="Sasakura Y."/>
            <person name="Shoguchi E."/>
            <person name="Shin-i T."/>
            <person name="Spagnuolo A."/>
            <person name="Stainier D."/>
            <person name="Suzuki M.M."/>
            <person name="Tassy O."/>
            <person name="Takatori N."/>
            <person name="Tokuoka M."/>
            <person name="Yagi K."/>
            <person name="Yoshizaki F."/>
            <person name="Wada S."/>
            <person name="Zhang C."/>
            <person name="Hyatt P.D."/>
            <person name="Larimer F."/>
            <person name="Detter C."/>
            <person name="Doggett N."/>
            <person name="Glavina T."/>
            <person name="Hawkins T."/>
            <person name="Richardson P."/>
            <person name="Lucas S."/>
            <person name="Kohara Y."/>
            <person name="Levine M."/>
            <person name="Satoh N."/>
            <person name="Rokhsar D.S."/>
        </authorList>
    </citation>
    <scope>NUCLEOTIDE SEQUENCE [LARGE SCALE GENOMIC DNA]</scope>
</reference>
<evidence type="ECO:0000256" key="1">
    <source>
        <dbReference type="SAM" id="Phobius"/>
    </source>
</evidence>
<accession>H2Y2U1</accession>
<dbReference type="AlphaFoldDB" id="H2Y2U1"/>
<keyword evidence="1" id="KW-1133">Transmembrane helix</keyword>
<organism evidence="2 3">
    <name type="scientific">Ciona intestinalis</name>
    <name type="common">Transparent sea squirt</name>
    <name type="synonym">Ascidia intestinalis</name>
    <dbReference type="NCBI Taxonomy" id="7719"/>
    <lineage>
        <taxon>Eukaryota</taxon>
        <taxon>Metazoa</taxon>
        <taxon>Chordata</taxon>
        <taxon>Tunicata</taxon>
        <taxon>Ascidiacea</taxon>
        <taxon>Phlebobranchia</taxon>
        <taxon>Cionidae</taxon>
        <taxon>Ciona</taxon>
    </lineage>
</organism>
<reference evidence="2" key="4">
    <citation type="submission" date="2025-09" db="UniProtKB">
        <authorList>
            <consortium name="Ensembl"/>
        </authorList>
    </citation>
    <scope>IDENTIFICATION</scope>
</reference>
<dbReference type="HOGENOM" id="CLU_2793214_0_0_1"/>
<reference evidence="2" key="2">
    <citation type="journal article" date="2008" name="Genome Biol.">
        <title>Improved genome assembly and evidence-based global gene model set for the chordate Ciona intestinalis: new insight into intron and operon populations.</title>
        <authorList>
            <person name="Satou Y."/>
            <person name="Mineta K."/>
            <person name="Ogasawara M."/>
            <person name="Sasakura Y."/>
            <person name="Shoguchi E."/>
            <person name="Ueno K."/>
            <person name="Yamada L."/>
            <person name="Matsumoto J."/>
            <person name="Wasserscheid J."/>
            <person name="Dewar K."/>
            <person name="Wiley G.B."/>
            <person name="Macmil S.L."/>
            <person name="Roe B.A."/>
            <person name="Zeller R.W."/>
            <person name="Hastings K.E."/>
            <person name="Lemaire P."/>
            <person name="Lindquist E."/>
            <person name="Endo T."/>
            <person name="Hotta K."/>
            <person name="Inaba K."/>
        </authorList>
    </citation>
    <scope>NUCLEOTIDE SEQUENCE [LARGE SCALE GENOMIC DNA]</scope>
    <source>
        <strain evidence="2">wild type</strain>
    </source>
</reference>
<feature type="transmembrane region" description="Helical" evidence="1">
    <location>
        <begin position="13"/>
        <end position="31"/>
    </location>
</feature>
<proteinExistence type="predicted"/>
<dbReference type="Ensembl" id="ENSCINT00000033588.1">
    <property type="protein sequence ID" value="ENSCINP00000036226.1"/>
    <property type="gene ID" value="ENSCING00000020370.1"/>
</dbReference>
<keyword evidence="1" id="KW-0472">Membrane</keyword>
<name>H2Y2U1_CIOIN</name>
<sequence>MIGQVFTLVLKRFFYKICCIGLYTILLSKILQTIFYCKITVKYVFKCTLFILFLMCVYSTTYEVLVEW</sequence>